<evidence type="ECO:0000256" key="4">
    <source>
        <dbReference type="ARBA" id="ARBA00022801"/>
    </source>
</evidence>
<dbReference type="SUPFAM" id="SSF52743">
    <property type="entry name" value="Subtilisin-like"/>
    <property type="match status" value="1"/>
</dbReference>
<dbReference type="GO" id="GO:0006508">
    <property type="term" value="P:proteolysis"/>
    <property type="evidence" value="ECO:0007669"/>
    <property type="project" value="UniProtKB-KW"/>
</dbReference>
<dbReference type="Gene3D" id="3.40.50.200">
    <property type="entry name" value="Peptidase S8/S53 domain"/>
    <property type="match status" value="2"/>
</dbReference>
<evidence type="ECO:0000256" key="7">
    <source>
        <dbReference type="RuleBase" id="RU003355"/>
    </source>
</evidence>
<comment type="caution">
    <text evidence="9">The sequence shown here is derived from an EMBL/GenBank/DDBJ whole genome shotgun (WGS) entry which is preliminary data.</text>
</comment>
<dbReference type="PROSITE" id="PS00137">
    <property type="entry name" value="SUBTILASE_HIS"/>
    <property type="match status" value="1"/>
</dbReference>
<evidence type="ECO:0000313" key="9">
    <source>
        <dbReference type="EMBL" id="GAW92427.1"/>
    </source>
</evidence>
<dbReference type="InterPro" id="IPR023827">
    <property type="entry name" value="Peptidase_S8_Asp-AS"/>
</dbReference>
<evidence type="ECO:0000259" key="8">
    <source>
        <dbReference type="PROSITE" id="PS51272"/>
    </source>
</evidence>
<feature type="active site" description="Charge relay system" evidence="6">
    <location>
        <position position="703"/>
    </location>
</feature>
<dbReference type="PANTHER" id="PTHR43806">
    <property type="entry name" value="PEPTIDASE S8"/>
    <property type="match status" value="1"/>
</dbReference>
<organism evidence="9 10">
    <name type="scientific">Calderihabitans maritimus</name>
    <dbReference type="NCBI Taxonomy" id="1246530"/>
    <lineage>
        <taxon>Bacteria</taxon>
        <taxon>Bacillati</taxon>
        <taxon>Bacillota</taxon>
        <taxon>Clostridia</taxon>
        <taxon>Neomoorellales</taxon>
        <taxon>Calderihabitantaceae</taxon>
        <taxon>Calderihabitans</taxon>
    </lineage>
</organism>
<dbReference type="AlphaFoldDB" id="A0A1Z5HSU8"/>
<evidence type="ECO:0000256" key="3">
    <source>
        <dbReference type="ARBA" id="ARBA00022737"/>
    </source>
</evidence>
<keyword evidence="5 6" id="KW-0720">Serine protease</keyword>
<feature type="active site" description="Charge relay system" evidence="6">
    <location>
        <position position="525"/>
    </location>
</feature>
<dbReference type="Proteomes" id="UP000197032">
    <property type="component" value="Unassembled WGS sequence"/>
</dbReference>
<name>A0A1Z5HSU8_9FIRM</name>
<feature type="active site" description="Charge relay system" evidence="6">
    <location>
        <position position="361"/>
    </location>
</feature>
<dbReference type="InterPro" id="IPR023828">
    <property type="entry name" value="Peptidase_S8_Ser-AS"/>
</dbReference>
<dbReference type="PANTHER" id="PTHR43806:SF11">
    <property type="entry name" value="CEREVISIN-RELATED"/>
    <property type="match status" value="1"/>
</dbReference>
<comment type="similarity">
    <text evidence="1 6 7">Belongs to the peptidase S8 family.</text>
</comment>
<reference evidence="10" key="1">
    <citation type="journal article" date="2017" name="Appl. Environ. Microbiol.">
        <title>Genomic analysis of Calderihabitans maritimus KKC1, a thermophilic hydrogenogenic carboxydotrophic bacterium isolated from marine sediment.</title>
        <authorList>
            <person name="Omae K."/>
            <person name="Yoneda Y."/>
            <person name="Fukuyama Y."/>
            <person name="Yoshida T."/>
            <person name="Sako Y."/>
        </authorList>
    </citation>
    <scope>NUCLEOTIDE SEQUENCE [LARGE SCALE GENOMIC DNA]</scope>
    <source>
        <strain evidence="10">KKC1</strain>
    </source>
</reference>
<sequence length="1082" mass="118966">MLKATRIVLVACWVLILTAVLLGNVRNVYAYEDTKGHWAEQTIDLITSRQLVNGYPDGNFRPDQPVTRAEMARIMVGVMGMEDLLSQLEDVPSFYADVSSDHWAKAAIELMREAGVVQGYPPGIFRPDQPVTREEALIILARTLNGIEVENEEKLPFIDRDAISPWAVEGIKQLVSLEIVKGYPDGTLRPQEKASRAEVLALVERLLGIKGDRYEFSGTLLEVKQPSRAMEIELNGEALTFSYKPDLPVYSGDHRISVTELAYELPRRILFNLNRSGGISYLETADTFTDNVQLTVTRRYNPYREVQEHIKQHMTYLSAPRVNLEKNPELSLETTKKEMKVPQMVSRTGANGEGVIIAVVDTGVDPLHPDLQQTVSGEKKIIQWVDFTREGWVNTERSLVAGKDKYYIDGQEFHVGFIPSAGGIYHYGFFKEMDIHRDVNFDQDLNEKFLVLITDPNSKGVYEAVYIDTDGDGFLGEENALKPYGQEFQKAAFKGETDDRQFSFVVTELSSNGTGVNLGFDANGHGTHVAGIAAANGRLKGVAPGAKIMVVKAIQSNGEADWSILKGALEYAAAHGADIINLSLGFYQDVTAGNNSLAQLVNRLSEEHGVLFTVASGNRGPGLGSVATPANADKAISVGAYVSPRMWLNDFGWEVERESLWFFSSVGPRKDGELVPTVVAPGSAVSTAPLWLPHSYYLAEGTSMAAPHAAGVAALLLDAAGREQKTVTPEMIKKAVAAGAKKIEGLSEVEAGFGVIDALAAWERLEEMAGENAGVKARTYNLLYGSGQGLYAREFLPGQINYWIEGTETAALRLRWRSTAQWMAPLLKETAVAGGGGRTLPVKFELPEQPGLYTGLLQGDVPETPGIDLQLLNTVVRPYEFTAGNNFRWEFSDSLGAAQYRRYFFRVPPGTERLSSRLEVPRDKQGRYQGRARIHLVTPGGEEVGMTDYAGFGPEDTVIRGQVSATVEDPRPGVWEVVVYSSATLSLYEARESRYTLEVTIDGSAGPEKEELEAIPYIFGVVHQQVIPDRVNYITLHVRDKEGKKPVEGEIEINGRLYSINGGRVTFPAKAENGFLKISVGL</sequence>
<accession>A0A1Z5HSU8</accession>
<dbReference type="Pfam" id="PF00395">
    <property type="entry name" value="SLH"/>
    <property type="match status" value="3"/>
</dbReference>
<dbReference type="Pfam" id="PF00082">
    <property type="entry name" value="Peptidase_S8"/>
    <property type="match status" value="1"/>
</dbReference>
<evidence type="ECO:0000256" key="2">
    <source>
        <dbReference type="ARBA" id="ARBA00022670"/>
    </source>
</evidence>
<dbReference type="PROSITE" id="PS00138">
    <property type="entry name" value="SUBTILASE_SER"/>
    <property type="match status" value="1"/>
</dbReference>
<keyword evidence="2 6" id="KW-0645">Protease</keyword>
<dbReference type="InterPro" id="IPR015500">
    <property type="entry name" value="Peptidase_S8_subtilisin-rel"/>
</dbReference>
<dbReference type="InterPro" id="IPR000209">
    <property type="entry name" value="Peptidase_S8/S53_dom"/>
</dbReference>
<dbReference type="EMBL" id="BDGJ01000079">
    <property type="protein sequence ID" value="GAW92427.1"/>
    <property type="molecule type" value="Genomic_DNA"/>
</dbReference>
<evidence type="ECO:0000313" key="10">
    <source>
        <dbReference type="Proteomes" id="UP000197032"/>
    </source>
</evidence>
<proteinExistence type="inferred from homology"/>
<evidence type="ECO:0000256" key="5">
    <source>
        <dbReference type="ARBA" id="ARBA00022825"/>
    </source>
</evidence>
<evidence type="ECO:0000256" key="1">
    <source>
        <dbReference type="ARBA" id="ARBA00011073"/>
    </source>
</evidence>
<dbReference type="InterPro" id="IPR022398">
    <property type="entry name" value="Peptidase_S8_His-AS"/>
</dbReference>
<dbReference type="InterPro" id="IPR036852">
    <property type="entry name" value="Peptidase_S8/S53_dom_sf"/>
</dbReference>
<keyword evidence="4 6" id="KW-0378">Hydrolase</keyword>
<feature type="domain" description="SLH" evidence="8">
    <location>
        <begin position="26"/>
        <end position="89"/>
    </location>
</feature>
<feature type="domain" description="SLH" evidence="8">
    <location>
        <begin position="155"/>
        <end position="217"/>
    </location>
</feature>
<feature type="domain" description="SLH" evidence="8">
    <location>
        <begin position="91"/>
        <end position="154"/>
    </location>
</feature>
<gene>
    <name evidence="9" type="ORF">KKC1_15810</name>
</gene>
<evidence type="ECO:0000256" key="6">
    <source>
        <dbReference type="PROSITE-ProRule" id="PRU01240"/>
    </source>
</evidence>
<keyword evidence="10" id="KW-1185">Reference proteome</keyword>
<dbReference type="InterPro" id="IPR001119">
    <property type="entry name" value="SLH_dom"/>
</dbReference>
<dbReference type="PROSITE" id="PS00136">
    <property type="entry name" value="SUBTILASE_ASP"/>
    <property type="match status" value="1"/>
</dbReference>
<dbReference type="GO" id="GO:0004252">
    <property type="term" value="F:serine-type endopeptidase activity"/>
    <property type="evidence" value="ECO:0007669"/>
    <property type="project" value="UniProtKB-UniRule"/>
</dbReference>
<dbReference type="InterPro" id="IPR050131">
    <property type="entry name" value="Peptidase_S8_subtilisin-like"/>
</dbReference>
<dbReference type="PROSITE" id="PS51892">
    <property type="entry name" value="SUBTILASE"/>
    <property type="match status" value="1"/>
</dbReference>
<keyword evidence="3" id="KW-0677">Repeat</keyword>
<protein>
    <submittedName>
        <fullName evidence="9">Peptidase S8 and S53 subtilisin kexin sedolisin</fullName>
    </submittedName>
</protein>
<dbReference type="PRINTS" id="PR00723">
    <property type="entry name" value="SUBTILISIN"/>
</dbReference>
<dbReference type="PROSITE" id="PS51272">
    <property type="entry name" value="SLH"/>
    <property type="match status" value="3"/>
</dbReference>